<keyword evidence="4" id="KW-1185">Reference proteome</keyword>
<dbReference type="KEGG" id="chrb:DK843_11620"/>
<reference evidence="1 3" key="1">
    <citation type="submission" date="2018-05" db="EMBL/GenBank/DDBJ databases">
        <title>Genome sequencing, assembly and analysis of the novel insecticidal bacterium, Chromobacterium phragmitis.</title>
        <authorList>
            <person name="Sparks M.E."/>
            <person name="Blackburn M.B."/>
            <person name="Gundersen-Rindal D.E."/>
        </authorList>
    </citation>
    <scope>NUCLEOTIDE SEQUENCE [LARGE SCALE GENOMIC DNA]</scope>
    <source>
        <strain evidence="1">IIBBL 274-1</strain>
    </source>
</reference>
<reference evidence="2 4" key="2">
    <citation type="submission" date="2024-05" db="EMBL/GenBank/DDBJ databases">
        <authorList>
            <person name="De Oliveira J.P."/>
            <person name="Noriler S.A."/>
            <person name="De Oliveira A.G."/>
            <person name="Sipoli D.S."/>
        </authorList>
    </citation>
    <scope>NUCLEOTIDE SEQUENCE [LARGE SCALE GENOMIC DNA]</scope>
    <source>
        <strain evidence="2 4">LABIM192</strain>
    </source>
</reference>
<dbReference type="OrthoDB" id="9810775at2"/>
<proteinExistence type="predicted"/>
<gene>
    <name evidence="2" type="ORF">ABI908_17170</name>
    <name evidence="1" type="ORF">DK843_11620</name>
</gene>
<evidence type="ECO:0000313" key="3">
    <source>
        <dbReference type="Proteomes" id="UP000252038"/>
    </source>
</evidence>
<sequence length="61" mass="7178">MYAHHCQACARIYRDEAVRRLVREHYEEMIAEVLQAAWLDEHHVPGESRGMAERRRACAQA</sequence>
<dbReference type="EMBL" id="JBDXMI010000001">
    <property type="protein sequence ID" value="MEO9385831.1"/>
    <property type="molecule type" value="Genomic_DNA"/>
</dbReference>
<dbReference type="AlphaFoldDB" id="A0A344UHY9"/>
<dbReference type="EMBL" id="CP029554">
    <property type="protein sequence ID" value="AXE34887.1"/>
    <property type="molecule type" value="Genomic_DNA"/>
</dbReference>
<name>A0A344UHY9_9NEIS</name>
<dbReference type="Proteomes" id="UP000252038">
    <property type="component" value="Chromosome"/>
</dbReference>
<accession>A0A344UHY9</accession>
<dbReference type="Proteomes" id="UP001462502">
    <property type="component" value="Unassembled WGS sequence"/>
</dbReference>
<dbReference type="KEGG" id="chri:DK842_06100"/>
<protein>
    <submittedName>
        <fullName evidence="1">Uncharacterized protein</fullName>
    </submittedName>
</protein>
<dbReference type="RefSeq" id="WP_114060664.1">
    <property type="nucleotide sequence ID" value="NZ_CP029495.1"/>
</dbReference>
<evidence type="ECO:0000313" key="4">
    <source>
        <dbReference type="Proteomes" id="UP001462502"/>
    </source>
</evidence>
<evidence type="ECO:0000313" key="1">
    <source>
        <dbReference type="EMBL" id="AXE34887.1"/>
    </source>
</evidence>
<evidence type="ECO:0000313" key="2">
    <source>
        <dbReference type="EMBL" id="MEO9385831.1"/>
    </source>
</evidence>
<organism evidence="1 3">
    <name type="scientific">Chromobacterium phragmitis</name>
    <dbReference type="NCBI Taxonomy" id="2202141"/>
    <lineage>
        <taxon>Bacteria</taxon>
        <taxon>Pseudomonadati</taxon>
        <taxon>Pseudomonadota</taxon>
        <taxon>Betaproteobacteria</taxon>
        <taxon>Neisseriales</taxon>
        <taxon>Chromobacteriaceae</taxon>
        <taxon>Chromobacterium</taxon>
    </lineage>
</organism>